<keyword evidence="3" id="KW-1185">Reference proteome</keyword>
<accession>A0A7J9UUF9</accession>
<name>A0A7J9UUF9_9MICO</name>
<proteinExistence type="predicted"/>
<reference evidence="2 3" key="1">
    <citation type="submission" date="2019-10" db="EMBL/GenBank/DDBJ databases">
        <title>Georgenia wutianyii sp. nov. and Georgenia yuyongxinii sp. nov. isolated from plateau pika (Ochotona curzoniae) in the Qinghai-Tibet plateau of China.</title>
        <authorList>
            <person name="Tian Z."/>
        </authorList>
    </citation>
    <scope>NUCLEOTIDE SEQUENCE [LARGE SCALE GENOMIC DNA]</scope>
    <source>
        <strain evidence="2 3">JCM 15130</strain>
    </source>
</reference>
<evidence type="ECO:0000256" key="1">
    <source>
        <dbReference type="SAM" id="MobiDB-lite"/>
    </source>
</evidence>
<protein>
    <submittedName>
        <fullName evidence="2">Uncharacterized protein</fullName>
    </submittedName>
</protein>
<dbReference type="Proteomes" id="UP000429644">
    <property type="component" value="Unassembled WGS sequence"/>
</dbReference>
<gene>
    <name evidence="2" type="ORF">GB882_05630</name>
</gene>
<dbReference type="EMBL" id="WHPD01001236">
    <property type="protein sequence ID" value="MPV88142.1"/>
    <property type="molecule type" value="Genomic_DNA"/>
</dbReference>
<evidence type="ECO:0000313" key="2">
    <source>
        <dbReference type="EMBL" id="MPV88142.1"/>
    </source>
</evidence>
<dbReference type="AlphaFoldDB" id="A0A7J9UUF9"/>
<organism evidence="2 3">
    <name type="scientific">Georgenia ruanii</name>
    <dbReference type="NCBI Taxonomy" id="348442"/>
    <lineage>
        <taxon>Bacteria</taxon>
        <taxon>Bacillati</taxon>
        <taxon>Actinomycetota</taxon>
        <taxon>Actinomycetes</taxon>
        <taxon>Micrococcales</taxon>
        <taxon>Bogoriellaceae</taxon>
        <taxon>Georgenia</taxon>
    </lineage>
</organism>
<feature type="region of interest" description="Disordered" evidence="1">
    <location>
        <begin position="147"/>
        <end position="168"/>
    </location>
</feature>
<evidence type="ECO:0000313" key="3">
    <source>
        <dbReference type="Proteomes" id="UP000429644"/>
    </source>
</evidence>
<comment type="caution">
    <text evidence="2">The sequence shown here is derived from an EMBL/GenBank/DDBJ whole genome shotgun (WGS) entry which is preliminary data.</text>
</comment>
<sequence>MRVAEHTCEVWSQDEFRTVGFAPMFPSPRVERVSPGHLVAVATGPNGADVVVWRWFDAVVLDSDGGSVRLWEPAHGEVVAQPRPSYARQVPGSRAYASAGLPGAEWWVADRVDGAPHRAGVELAQVDALYAENDLWAAVFGRAPDRVATSRPPPGHHFSAQSNTPPHNEVRAATRAPLGCANGVCETGPGHLRLRGT</sequence>